<sequence length="159" mass="17533">MGLFDKFKKTSSSELTAPCNGNYIDITDTNDEMFSSKMLGDGIGIITSDSELYSPVDGEVTMIFPTKHALGIKTSNNIDILLHIGINTVELDGEPFEVHVKQNQKVQAGDLLVDVDFKKIEEKGYDATLMVVITNSDDYPDIEKNLGEKVLGEKVMKVN</sequence>
<dbReference type="RefSeq" id="WP_307409331.1">
    <property type="nucleotide sequence ID" value="NZ_JAUSUR010000005.1"/>
</dbReference>
<dbReference type="Pfam" id="PF00358">
    <property type="entry name" value="PTS_EIIA_1"/>
    <property type="match status" value="1"/>
</dbReference>
<keyword evidence="5" id="KW-0598">Phosphotransferase system</keyword>
<dbReference type="EMBL" id="JAUSUR010000005">
    <property type="protein sequence ID" value="MDQ0362061.1"/>
    <property type="molecule type" value="Genomic_DNA"/>
</dbReference>
<evidence type="ECO:0000259" key="7">
    <source>
        <dbReference type="PROSITE" id="PS51093"/>
    </source>
</evidence>
<dbReference type="InterPro" id="IPR050890">
    <property type="entry name" value="PTS_EIIA_component"/>
</dbReference>
<evidence type="ECO:0000256" key="3">
    <source>
        <dbReference type="ARBA" id="ARBA00022597"/>
    </source>
</evidence>
<evidence type="ECO:0000256" key="4">
    <source>
        <dbReference type="ARBA" id="ARBA00022679"/>
    </source>
</evidence>
<organism evidence="8 9">
    <name type="scientific">Breznakia pachnodae</name>
    <dbReference type="NCBI Taxonomy" id="265178"/>
    <lineage>
        <taxon>Bacteria</taxon>
        <taxon>Bacillati</taxon>
        <taxon>Bacillota</taxon>
        <taxon>Erysipelotrichia</taxon>
        <taxon>Erysipelotrichales</taxon>
        <taxon>Erysipelotrichaceae</taxon>
        <taxon>Breznakia</taxon>
    </lineage>
</organism>
<dbReference type="NCBIfam" id="TIGR00830">
    <property type="entry name" value="PTBA"/>
    <property type="match status" value="1"/>
</dbReference>
<evidence type="ECO:0000313" key="8">
    <source>
        <dbReference type="EMBL" id="MDQ0362061.1"/>
    </source>
</evidence>
<keyword evidence="2" id="KW-0813">Transport</keyword>
<proteinExistence type="predicted"/>
<dbReference type="Gene3D" id="2.70.70.10">
    <property type="entry name" value="Glucose Permease (Domain IIA)"/>
    <property type="match status" value="1"/>
</dbReference>
<evidence type="ECO:0000256" key="6">
    <source>
        <dbReference type="ARBA" id="ARBA00022777"/>
    </source>
</evidence>
<evidence type="ECO:0000256" key="5">
    <source>
        <dbReference type="ARBA" id="ARBA00022683"/>
    </source>
</evidence>
<dbReference type="Proteomes" id="UP001230220">
    <property type="component" value="Unassembled WGS sequence"/>
</dbReference>
<protein>
    <submittedName>
        <fullName evidence="8">Glucose-specific phosphotransferase system IIA component</fullName>
    </submittedName>
</protein>
<reference evidence="8 9" key="1">
    <citation type="submission" date="2023-07" db="EMBL/GenBank/DDBJ databases">
        <title>Genomic Encyclopedia of Type Strains, Phase IV (KMG-IV): sequencing the most valuable type-strain genomes for metagenomic binning, comparative biology and taxonomic classification.</title>
        <authorList>
            <person name="Goeker M."/>
        </authorList>
    </citation>
    <scope>NUCLEOTIDE SEQUENCE [LARGE SCALE GENOMIC DNA]</scope>
    <source>
        <strain evidence="8 9">DSM 16784</strain>
    </source>
</reference>
<comment type="subcellular location">
    <subcellularLocation>
        <location evidence="1">Cytoplasm</location>
    </subcellularLocation>
</comment>
<comment type="caution">
    <text evidence="8">The sequence shown here is derived from an EMBL/GenBank/DDBJ whole genome shotgun (WGS) entry which is preliminary data.</text>
</comment>
<keyword evidence="6" id="KW-0418">Kinase</keyword>
<keyword evidence="3" id="KW-0762">Sugar transport</keyword>
<dbReference type="PROSITE" id="PS51093">
    <property type="entry name" value="PTS_EIIA_TYPE_1"/>
    <property type="match status" value="1"/>
</dbReference>
<dbReference type="InterPro" id="IPR011055">
    <property type="entry name" value="Dup_hybrid_motif"/>
</dbReference>
<gene>
    <name evidence="8" type="ORF">J2S15_002814</name>
</gene>
<evidence type="ECO:0000256" key="1">
    <source>
        <dbReference type="ARBA" id="ARBA00004496"/>
    </source>
</evidence>
<dbReference type="PANTHER" id="PTHR45008">
    <property type="entry name" value="PTS SYSTEM GLUCOSE-SPECIFIC EIIA COMPONENT"/>
    <property type="match status" value="1"/>
</dbReference>
<evidence type="ECO:0000313" key="9">
    <source>
        <dbReference type="Proteomes" id="UP001230220"/>
    </source>
</evidence>
<dbReference type="SUPFAM" id="SSF51261">
    <property type="entry name" value="Duplicated hybrid motif"/>
    <property type="match status" value="1"/>
</dbReference>
<feature type="domain" description="PTS EIIA type-1" evidence="7">
    <location>
        <begin position="31"/>
        <end position="135"/>
    </location>
</feature>
<dbReference type="PANTHER" id="PTHR45008:SF1">
    <property type="entry name" value="PTS SYSTEM GLUCOSE-SPECIFIC EIIA COMPONENT"/>
    <property type="match status" value="1"/>
</dbReference>
<evidence type="ECO:0000256" key="2">
    <source>
        <dbReference type="ARBA" id="ARBA00022448"/>
    </source>
</evidence>
<dbReference type="InterPro" id="IPR001127">
    <property type="entry name" value="PTS_EIIA_1_perm"/>
</dbReference>
<keyword evidence="9" id="KW-1185">Reference proteome</keyword>
<keyword evidence="4" id="KW-0808">Transferase</keyword>
<accession>A0ABU0E5P1</accession>
<name>A0ABU0E5P1_9FIRM</name>